<feature type="domain" description="Type II secretion system protein GspF" evidence="7">
    <location>
        <begin position="175"/>
        <end position="293"/>
    </location>
</feature>
<reference evidence="8 9" key="1">
    <citation type="submission" date="2019-01" db="EMBL/GenBank/DDBJ databases">
        <title>Genome sequencing of strain 2JSPR-7.</title>
        <authorList>
            <person name="Heo J."/>
            <person name="Kim S.-J."/>
            <person name="Kim J.-S."/>
            <person name="Hong S.-B."/>
            <person name="Kwon S.-W."/>
        </authorList>
    </citation>
    <scope>NUCLEOTIDE SEQUENCE [LARGE SCALE GENOMIC DNA]</scope>
    <source>
        <strain evidence="8 9">2JSPR-7</strain>
    </source>
</reference>
<feature type="transmembrane region" description="Helical" evidence="6">
    <location>
        <begin position="280"/>
        <end position="300"/>
    </location>
</feature>
<evidence type="ECO:0000256" key="1">
    <source>
        <dbReference type="ARBA" id="ARBA00004651"/>
    </source>
</evidence>
<dbReference type="OrthoDB" id="5243064at2"/>
<evidence type="ECO:0000313" key="8">
    <source>
        <dbReference type="EMBL" id="QAY63528.1"/>
    </source>
</evidence>
<evidence type="ECO:0000256" key="3">
    <source>
        <dbReference type="ARBA" id="ARBA00022692"/>
    </source>
</evidence>
<dbReference type="InterPro" id="IPR018076">
    <property type="entry name" value="T2SS_GspF_dom"/>
</dbReference>
<proteinExistence type="predicted"/>
<dbReference type="Pfam" id="PF00482">
    <property type="entry name" value="T2SSF"/>
    <property type="match status" value="1"/>
</dbReference>
<dbReference type="AlphaFoldDB" id="A0A4P6EZM5"/>
<keyword evidence="4 6" id="KW-1133">Transmembrane helix</keyword>
<keyword evidence="3 6" id="KW-0812">Transmembrane</keyword>
<dbReference type="RefSeq" id="WP_129204670.1">
    <property type="nucleotide sequence ID" value="NZ_CP035495.1"/>
</dbReference>
<keyword evidence="2" id="KW-1003">Cell membrane</keyword>
<organism evidence="8 9">
    <name type="scientific">Xylanimonas allomyrinae</name>
    <dbReference type="NCBI Taxonomy" id="2509459"/>
    <lineage>
        <taxon>Bacteria</taxon>
        <taxon>Bacillati</taxon>
        <taxon>Actinomycetota</taxon>
        <taxon>Actinomycetes</taxon>
        <taxon>Micrococcales</taxon>
        <taxon>Promicromonosporaceae</taxon>
        <taxon>Xylanimonas</taxon>
    </lineage>
</organism>
<name>A0A4P6EZM5_9MICO</name>
<evidence type="ECO:0000256" key="4">
    <source>
        <dbReference type="ARBA" id="ARBA00022989"/>
    </source>
</evidence>
<evidence type="ECO:0000256" key="2">
    <source>
        <dbReference type="ARBA" id="ARBA00022475"/>
    </source>
</evidence>
<evidence type="ECO:0000256" key="6">
    <source>
        <dbReference type="SAM" id="Phobius"/>
    </source>
</evidence>
<sequence>MSAGLLVFMVSGALIGLALFVLLMAVLPAQHVDLADAVARIGHRQPTSHRDTTAEDRSAKDRLGNWAMKTLPAAAWVRTPRRELALLQMPLERFYGEKVTLAAIGVVAPPVLVTFFRSIGLGIPYQVTPLLSLGLGAFLFFYPNLDAVDQAKKARAEFRRALGAYVDLVALERLNGAGTLQAMESAADIGGSWVFRRLSEDLGRSRWSGVPPWDSLESLADDLGLPELDDFADIMRLSGEQSTAVYGHLRARAESMRSALLADELAQANAVGERLQIPGALLGVIFMALVIAPSLLSMALRT</sequence>
<evidence type="ECO:0000259" key="7">
    <source>
        <dbReference type="Pfam" id="PF00482"/>
    </source>
</evidence>
<evidence type="ECO:0000313" key="9">
    <source>
        <dbReference type="Proteomes" id="UP000291758"/>
    </source>
</evidence>
<protein>
    <recommendedName>
        <fullName evidence="7">Type II secretion system protein GspF domain-containing protein</fullName>
    </recommendedName>
</protein>
<accession>A0A4P6EZM5</accession>
<feature type="transmembrane region" description="Helical" evidence="6">
    <location>
        <begin position="99"/>
        <end position="119"/>
    </location>
</feature>
<dbReference type="GO" id="GO:0005886">
    <property type="term" value="C:plasma membrane"/>
    <property type="evidence" value="ECO:0007669"/>
    <property type="project" value="UniProtKB-SubCell"/>
</dbReference>
<keyword evidence="9" id="KW-1185">Reference proteome</keyword>
<dbReference type="PANTHER" id="PTHR35007">
    <property type="entry name" value="INTEGRAL MEMBRANE PROTEIN-RELATED"/>
    <property type="match status" value="1"/>
</dbReference>
<dbReference type="PANTHER" id="PTHR35007:SF1">
    <property type="entry name" value="PILUS ASSEMBLY PROTEIN"/>
    <property type="match status" value="1"/>
</dbReference>
<keyword evidence="5 6" id="KW-0472">Membrane</keyword>
<dbReference type="EMBL" id="CP035495">
    <property type="protein sequence ID" value="QAY63528.1"/>
    <property type="molecule type" value="Genomic_DNA"/>
</dbReference>
<dbReference type="Proteomes" id="UP000291758">
    <property type="component" value="Chromosome"/>
</dbReference>
<comment type="subcellular location">
    <subcellularLocation>
        <location evidence="1">Cell membrane</location>
        <topology evidence="1">Multi-pass membrane protein</topology>
    </subcellularLocation>
</comment>
<evidence type="ECO:0000256" key="5">
    <source>
        <dbReference type="ARBA" id="ARBA00023136"/>
    </source>
</evidence>
<feature type="transmembrane region" description="Helical" evidence="6">
    <location>
        <begin position="125"/>
        <end position="145"/>
    </location>
</feature>
<feature type="transmembrane region" description="Helical" evidence="6">
    <location>
        <begin position="6"/>
        <end position="27"/>
    </location>
</feature>
<dbReference type="KEGG" id="xyl:ET495_10025"/>
<gene>
    <name evidence="8" type="ORF">ET495_10025</name>
</gene>